<proteinExistence type="predicted"/>
<dbReference type="EMBL" id="VBAL01000024">
    <property type="protein sequence ID" value="TMJ05696.1"/>
    <property type="molecule type" value="Genomic_DNA"/>
</dbReference>
<name>A0A537LCQ3_9BACT</name>
<evidence type="ECO:0000313" key="3">
    <source>
        <dbReference type="Proteomes" id="UP000319353"/>
    </source>
</evidence>
<gene>
    <name evidence="2" type="ORF">E6H01_02680</name>
</gene>
<accession>A0A537LCQ3</accession>
<keyword evidence="1" id="KW-0732">Signal</keyword>
<evidence type="ECO:0000313" key="2">
    <source>
        <dbReference type="EMBL" id="TMJ05696.1"/>
    </source>
</evidence>
<evidence type="ECO:0000256" key="1">
    <source>
        <dbReference type="SAM" id="SignalP"/>
    </source>
</evidence>
<sequence>MVQRRVRRWTASLVVVLLGVLLWPAPSRAWPTDATTFSGQATGVRATVLGITAVLADTGPLPPSGGAREASLLDASAGGLSAEVVRASTIGQGDRTRSEASLANVSLTLQGNAISASFLAARATAACTDRGPQISGGSEVADLIVNGQPIAVTGSPNQVIPLPFGSVIVNEQEGSTSGATGEMTVNALHVTLTGVADIVIASAHADVGCAQNVCDPSKEFVTGGGWITGPSGAKANFAVAGGKEPGWGHLIYSEHGSAALRVKATAITGYTNLGGTVRRVEGTADVNGQPGTFQADVADNGEPGRADTFALRLSNGYAASGMLDGGNIQLHSPCQ</sequence>
<feature type="chain" id="PRO_5021792032" evidence="1">
    <location>
        <begin position="30"/>
        <end position="335"/>
    </location>
</feature>
<dbReference type="Proteomes" id="UP000319353">
    <property type="component" value="Unassembled WGS sequence"/>
</dbReference>
<protein>
    <submittedName>
        <fullName evidence="2">Uncharacterized protein</fullName>
    </submittedName>
</protein>
<dbReference type="NCBIfam" id="NF041523">
    <property type="entry name" value="post_COAP_1"/>
    <property type="match status" value="1"/>
</dbReference>
<comment type="caution">
    <text evidence="2">The sequence shown here is derived from an EMBL/GenBank/DDBJ whole genome shotgun (WGS) entry which is preliminary data.</text>
</comment>
<organism evidence="2 3">
    <name type="scientific">Candidatus Segetimicrobium genomatis</name>
    <dbReference type="NCBI Taxonomy" id="2569760"/>
    <lineage>
        <taxon>Bacteria</taxon>
        <taxon>Bacillati</taxon>
        <taxon>Candidatus Sysuimicrobiota</taxon>
        <taxon>Candidatus Sysuimicrobiia</taxon>
        <taxon>Candidatus Sysuimicrobiales</taxon>
        <taxon>Candidatus Segetimicrobiaceae</taxon>
        <taxon>Candidatus Segetimicrobium</taxon>
    </lineage>
</organism>
<reference evidence="2 3" key="1">
    <citation type="journal article" date="2019" name="Nat. Microbiol.">
        <title>Mediterranean grassland soil C-N compound turnover is dependent on rainfall and depth, and is mediated by genomically divergent microorganisms.</title>
        <authorList>
            <person name="Diamond S."/>
            <person name="Andeer P.F."/>
            <person name="Li Z."/>
            <person name="Crits-Christoph A."/>
            <person name="Burstein D."/>
            <person name="Anantharaman K."/>
            <person name="Lane K.R."/>
            <person name="Thomas B.C."/>
            <person name="Pan C."/>
            <person name="Northen T.R."/>
            <person name="Banfield J.F."/>
        </authorList>
    </citation>
    <scope>NUCLEOTIDE SEQUENCE [LARGE SCALE GENOMIC DNA]</scope>
    <source>
        <strain evidence="2">NP_4</strain>
    </source>
</reference>
<dbReference type="NCBIfam" id="NF040603">
    <property type="entry name" value="choice_anch_P"/>
    <property type="match status" value="1"/>
</dbReference>
<feature type="signal peptide" evidence="1">
    <location>
        <begin position="1"/>
        <end position="29"/>
    </location>
</feature>
<dbReference type="AlphaFoldDB" id="A0A537LCQ3"/>